<sequence length="230" mass="25978">MIGTDVRSWFARVFGGCLKRSHNDEAYVDRVHCVGKDGTRRSALTPVSWIGISPIRLQPCTPAANNQSGALEDPMLWSETNRLVNAAAAWQIRRVMPVDVATLNDVELEKITTPELAWRFKTSPVLMVLRADNKSLRQLPSEHLSTESFERLTLLERRAIHNVLAERPNGWGKAQLSQYAARERELVAAANEEASNAFSGSRPWVYDSCYSVKLPRAYSAYAQEPRHWDE</sequence>
<dbReference type="AlphaFoldDB" id="A0A081AQ02"/>
<evidence type="ECO:0000313" key="1">
    <source>
        <dbReference type="EMBL" id="ETO80963.1"/>
    </source>
</evidence>
<dbReference type="EMBL" id="ANJA01000930">
    <property type="protein sequence ID" value="ETO80963.1"/>
    <property type="molecule type" value="Genomic_DNA"/>
</dbReference>
<name>A0A081AQ02_PHYNI</name>
<organism evidence="1 2">
    <name type="scientific">Phytophthora nicotianae P1976</name>
    <dbReference type="NCBI Taxonomy" id="1317066"/>
    <lineage>
        <taxon>Eukaryota</taxon>
        <taxon>Sar</taxon>
        <taxon>Stramenopiles</taxon>
        <taxon>Oomycota</taxon>
        <taxon>Peronosporomycetes</taxon>
        <taxon>Peronosporales</taxon>
        <taxon>Peronosporaceae</taxon>
        <taxon>Phytophthora</taxon>
    </lineage>
</organism>
<accession>A0A081AQ02</accession>
<protein>
    <submittedName>
        <fullName evidence="1">Uncharacterized protein</fullName>
    </submittedName>
</protein>
<proteinExistence type="predicted"/>
<gene>
    <name evidence="1" type="ORF">F444_04640</name>
</gene>
<evidence type="ECO:0000313" key="2">
    <source>
        <dbReference type="Proteomes" id="UP000028582"/>
    </source>
</evidence>
<dbReference type="OrthoDB" id="107453at2759"/>
<dbReference type="Proteomes" id="UP000028582">
    <property type="component" value="Unassembled WGS sequence"/>
</dbReference>
<comment type="caution">
    <text evidence="1">The sequence shown here is derived from an EMBL/GenBank/DDBJ whole genome shotgun (WGS) entry which is preliminary data.</text>
</comment>
<reference evidence="1 2" key="1">
    <citation type="submission" date="2013-11" db="EMBL/GenBank/DDBJ databases">
        <title>The Genome Sequence of Phytophthora parasitica P1976.</title>
        <authorList>
            <consortium name="The Broad Institute Genomics Platform"/>
            <person name="Russ C."/>
            <person name="Tyler B."/>
            <person name="Panabieres F."/>
            <person name="Shan W."/>
            <person name="Tripathy S."/>
            <person name="Grunwald N."/>
            <person name="Machado M."/>
            <person name="Johnson C.S."/>
            <person name="Walker B."/>
            <person name="Young S."/>
            <person name="Zeng Q."/>
            <person name="Gargeya S."/>
            <person name="Fitzgerald M."/>
            <person name="Haas B."/>
            <person name="Abouelleil A."/>
            <person name="Allen A.W."/>
            <person name="Alvarado L."/>
            <person name="Arachchi H.M."/>
            <person name="Berlin A.M."/>
            <person name="Chapman S.B."/>
            <person name="Gainer-Dewar J."/>
            <person name="Goldberg J."/>
            <person name="Griggs A."/>
            <person name="Gujja S."/>
            <person name="Hansen M."/>
            <person name="Howarth C."/>
            <person name="Imamovic A."/>
            <person name="Ireland A."/>
            <person name="Larimer J."/>
            <person name="McCowan C."/>
            <person name="Murphy C."/>
            <person name="Pearson M."/>
            <person name="Poon T.W."/>
            <person name="Priest M."/>
            <person name="Roberts A."/>
            <person name="Saif S."/>
            <person name="Shea T."/>
            <person name="Sisk P."/>
            <person name="Sykes S."/>
            <person name="Wortman J."/>
            <person name="Nusbaum C."/>
            <person name="Birren B."/>
        </authorList>
    </citation>
    <scope>NUCLEOTIDE SEQUENCE [LARGE SCALE GENOMIC DNA]</scope>
    <source>
        <strain evidence="1 2">P1976</strain>
    </source>
</reference>